<dbReference type="EMBL" id="RCBY01000290">
    <property type="protein sequence ID" value="RQH25940.1"/>
    <property type="molecule type" value="Genomic_DNA"/>
</dbReference>
<comment type="caution">
    <text evidence="2">The sequence shown here is derived from an EMBL/GenBank/DDBJ whole genome shotgun (WGS) entry which is preliminary data.</text>
</comment>
<dbReference type="InterPro" id="IPR024624">
    <property type="entry name" value="Pyridox_Oxase_Alr4036_FMN-bd"/>
</dbReference>
<dbReference type="NCBIfam" id="TIGR04026">
    <property type="entry name" value="PPOX_FMN_cyano"/>
    <property type="match status" value="1"/>
</dbReference>
<dbReference type="Pfam" id="PF12766">
    <property type="entry name" value="Pyridox_oxase_2"/>
    <property type="match status" value="1"/>
</dbReference>
<dbReference type="Proteomes" id="UP000269154">
    <property type="component" value="Unassembled WGS sequence"/>
</dbReference>
<sequence>MEFLNLVEAEKLAPWRSPLARALHRNRSLTYARYVQLATVTAEGQPKNRTIVFRGFLEETNQLKFITDSRSNKVEQIEKNPWAEICWYFPKTREQFRLTGKLYLIKANNPDPKLAQVRETTWQEISDNARQQFTWPNPGESKVEIGAFELSPPNPAYPLSNFYLLLLNPTKVEHLELKGEPQNRWLYQIDNSKTWSTQDINP</sequence>
<evidence type="ECO:0000313" key="2">
    <source>
        <dbReference type="EMBL" id="RQH25940.1"/>
    </source>
</evidence>
<evidence type="ECO:0000313" key="3">
    <source>
        <dbReference type="Proteomes" id="UP000269154"/>
    </source>
</evidence>
<feature type="domain" description="Pyridoxamine 5'-phosphate oxidase Alr4036 family FMN-binding" evidence="1">
    <location>
        <begin position="13"/>
        <end position="105"/>
    </location>
</feature>
<proteinExistence type="predicted"/>
<organism evidence="2 3">
    <name type="scientific">Okeania hirsuta</name>
    <dbReference type="NCBI Taxonomy" id="1458930"/>
    <lineage>
        <taxon>Bacteria</taxon>
        <taxon>Bacillati</taxon>
        <taxon>Cyanobacteriota</taxon>
        <taxon>Cyanophyceae</taxon>
        <taxon>Oscillatoriophycideae</taxon>
        <taxon>Oscillatoriales</taxon>
        <taxon>Microcoleaceae</taxon>
        <taxon>Okeania</taxon>
    </lineage>
</organism>
<reference evidence="2 3" key="1">
    <citation type="journal article" date="2018" name="ACS Chem. Biol.">
        <title>Ketoreductase domain dysfunction expands chemodiversity: malyngamide biosynthesis in the cyanobacterium Okeania hirsuta.</title>
        <authorList>
            <person name="Moss N.A."/>
            <person name="Leao T."/>
            <person name="Rankin M."/>
            <person name="McCullough T.M."/>
            <person name="Qu P."/>
            <person name="Korobeynikov A."/>
            <person name="Smith J.L."/>
            <person name="Gerwick L."/>
            <person name="Gerwick W.H."/>
        </authorList>
    </citation>
    <scope>NUCLEOTIDE SEQUENCE [LARGE SCALE GENOMIC DNA]</scope>
    <source>
        <strain evidence="2 3">PAB10Feb10-1</strain>
    </source>
</reference>
<dbReference type="Gene3D" id="2.30.110.10">
    <property type="entry name" value="Electron Transport, Fmn-binding Protein, Chain A"/>
    <property type="match status" value="1"/>
</dbReference>
<name>A0A3N6P1W9_9CYAN</name>
<gene>
    <name evidence="2" type="ORF">D5R40_28845</name>
</gene>
<dbReference type="GO" id="GO:0010181">
    <property type="term" value="F:FMN binding"/>
    <property type="evidence" value="ECO:0007669"/>
    <property type="project" value="InterPro"/>
</dbReference>
<dbReference type="OrthoDB" id="5736591at2"/>
<dbReference type="RefSeq" id="WP_124147663.1">
    <property type="nucleotide sequence ID" value="NZ_CAWOKI010000302.1"/>
</dbReference>
<protein>
    <submittedName>
        <fullName evidence="2">Pyridoxamine 5'-phosphate oxidase</fullName>
    </submittedName>
</protein>
<dbReference type="AlphaFoldDB" id="A0A3N6P1W9"/>
<evidence type="ECO:0000259" key="1">
    <source>
        <dbReference type="Pfam" id="PF12766"/>
    </source>
</evidence>
<dbReference type="PANTHER" id="PTHR28243:SF1">
    <property type="entry name" value="PYRIDOXAMINE 5'-PHOSPHATE OXIDASE ALR4036 FAMILY FMN-BINDING DOMAIN-CONTAINING PROTEIN"/>
    <property type="match status" value="1"/>
</dbReference>
<dbReference type="InterPro" id="IPR012349">
    <property type="entry name" value="Split_barrel_FMN-bd"/>
</dbReference>
<dbReference type="SUPFAM" id="SSF50475">
    <property type="entry name" value="FMN-binding split barrel"/>
    <property type="match status" value="1"/>
</dbReference>
<dbReference type="InterPro" id="IPR024015">
    <property type="entry name" value="Pyridox_Oxase_FMN-dep_Alr4036"/>
</dbReference>
<keyword evidence="3" id="KW-1185">Reference proteome</keyword>
<dbReference type="PANTHER" id="PTHR28243">
    <property type="entry name" value="AGL049CP"/>
    <property type="match status" value="1"/>
</dbReference>
<accession>A0A3N6P1W9</accession>